<reference evidence="4" key="1">
    <citation type="submission" date="2021-02" db="EMBL/GenBank/DDBJ databases">
        <title>Leucobacter sp. CX169.</title>
        <authorList>
            <person name="Cheng Y."/>
        </authorList>
    </citation>
    <scope>NUCLEOTIDE SEQUENCE [LARGE SCALE GENOMIC DNA]</scope>
    <source>
        <strain evidence="4">JY899</strain>
    </source>
</reference>
<dbReference type="InterPro" id="IPR004843">
    <property type="entry name" value="Calcineurin-like_PHP"/>
</dbReference>
<keyword evidence="3" id="KW-0378">Hydrolase</keyword>
<dbReference type="Pfam" id="PF09992">
    <property type="entry name" value="NAGPA"/>
    <property type="match status" value="1"/>
</dbReference>
<dbReference type="RefSeq" id="WP_187997048.1">
    <property type="nucleotide sequence ID" value="NZ_JACEXG010000006.1"/>
</dbReference>
<sequence>MGLRHNSRSRAGGRLVAGVLVAGMGMGAIPAIAADGLVQSDAVIAAVDAMTIDGGGTAIVSDYDRQMLAPGVELVSVDRIQPGGRLEFDVLVADLGSGSVRADYLYPGTVSDAEPVSDLIENADAIAGVNGSFFDINASKAPSGVGISEEEGIVTVPAGTGNGAITSSHIPVVFTPEGLAAFAGITLTAEVTHNGEPLDLDIAGVNSYFLGEGQIGMFNHVWGDYTRDRALNGGTGTEILINPDGIVTSVGIPATGQLPEGVISLVERDAPGTDRALDAVEVGDQLVVETAVTSEAGEISAAIGANAMLVSNGEPVVSRDTALNPRTAIGFNETGSLMYLLVVDGRQASSTGVTLTDLGVLMKELGAFNAANLDGGGSTSMGAVAPGETVVDTPHNPSDGQERPVPNGIGLVVDRGSGEVSGYSVAPLLHIGDATRVFPGLTRRVQAKGYDETGSAVPGTVPAWSATGAVTVESHGDHTATLTGIATGTDTVVASHGDASGSLNIEVLGELSRIEVSPSVVQLSSSDDVASFTVYGYDKDGYRAPIDAGDVTIAGNEGGAFTIEPGSTGTFAVSANADNASAPLTVDVNGISAEAAVSVGVDTLPVANFEDADQWTAGQARAPGVTVTPADGQDDRGGAAISFDFTQSTGTRGAYAIAPGDGIEIPGQPTALTAWMDGNAHGAWPRIQVRQADGTVTQLDGSAEPFEGWRRVTFAVPSGVDYPLTFQMFRLMETRPAAQYTDSVVVSDIQALVPTRVDLPVVEDVTDPVIVRAGGTDDSPLRIAVVSDAQFVARQPDSGAVQGARESFREILAEDPDLVIINGDFVDEGAPEDFELAQRIIDEELGDFPYVYVPGNHEIMGGDITNFVDAFGATNGYLDVEGTRLVWVNSAPGSLSHDFEQLTMLRRALDDAATNDDITGVVLFQHHPVDDPLPTKASQMSNRLDAEMLRDWLEDFRSQTGKPIANVAAGVGIFHAMTLDGIPYFINGNAGKGPTGGSSGSFTGWSMIGIDPAASSSPREWISFEVNTRVDDDGLSFGEFPTVLEANGEAITLTPTMSQDDGVRTMPVAWPMSYAWSSDGIHIGDVESAAEGSIAAFDPESNTLTPLSGGEGSLTLTVNTESVTADFTIAPDLVPVTPEKPGFTGNVISIPEVDGVDYLIADKVVTGNIEIKKDTTVTARAAEGYILSEGAQSEWSFALPAPTTGNLFRFPNAWDSTDIGLTIAFGREGDEVIVGDWDGDGQDSIGVRRGKVFYLDNELVGGVADASFRYGREGDEVLVGDWDGNGSDTLGVRRGDTFLLMNELVGGDAEITFHYGRESDEVLVGDWDGNSSDTILVRRGRVFFVSNALQGGNAETSFAYGRNADEALPGDFDGDGNDTIALRRGETIFLKNVLSGGPADEAIDFADGAVFVGDWDGDGVDTPVMN</sequence>
<accession>A0ABS2TH61</accession>
<evidence type="ECO:0000313" key="4">
    <source>
        <dbReference type="Proteomes" id="UP000705983"/>
    </source>
</evidence>
<keyword evidence="3" id="KW-0326">Glycosidase</keyword>
<dbReference type="InterPro" id="IPR029052">
    <property type="entry name" value="Metallo-depent_PP-like"/>
</dbReference>
<dbReference type="PANTHER" id="PTHR40446:SF2">
    <property type="entry name" value="N-ACETYLGLUCOSAMINE-1-PHOSPHODIESTER ALPHA-N-ACETYLGLUCOSAMINIDASE"/>
    <property type="match status" value="1"/>
</dbReference>
<evidence type="ECO:0000313" key="3">
    <source>
        <dbReference type="EMBL" id="MBM9433981.1"/>
    </source>
</evidence>
<protein>
    <submittedName>
        <fullName evidence="3">Phosphodiester glycosidase family protein</fullName>
    </submittedName>
</protein>
<feature type="domain" description="Calcineurin-like phosphoesterase" evidence="1">
    <location>
        <begin position="781"/>
        <end position="956"/>
    </location>
</feature>
<dbReference type="InterPro" id="IPR018711">
    <property type="entry name" value="NAGPA"/>
</dbReference>
<dbReference type="Proteomes" id="UP000705983">
    <property type="component" value="Unassembled WGS sequence"/>
</dbReference>
<gene>
    <name evidence="3" type="ORF">JVW63_09775</name>
</gene>
<evidence type="ECO:0000259" key="2">
    <source>
        <dbReference type="Pfam" id="PF09992"/>
    </source>
</evidence>
<dbReference type="PANTHER" id="PTHR40446">
    <property type="entry name" value="N-ACETYLGLUCOSAMINE-1-PHOSPHODIESTER ALPHA-N-ACETYLGLUCOSAMINIDASE"/>
    <property type="match status" value="1"/>
</dbReference>
<dbReference type="InterPro" id="IPR028994">
    <property type="entry name" value="Integrin_alpha_N"/>
</dbReference>
<dbReference type="SUPFAM" id="SSF69318">
    <property type="entry name" value="Integrin alpha N-terminal domain"/>
    <property type="match status" value="1"/>
</dbReference>
<dbReference type="Gene3D" id="3.60.21.10">
    <property type="match status" value="1"/>
</dbReference>
<organism evidence="3 4">
    <name type="scientific">Flaviflexus equikiangi</name>
    <dbReference type="NCBI Taxonomy" id="2758573"/>
    <lineage>
        <taxon>Bacteria</taxon>
        <taxon>Bacillati</taxon>
        <taxon>Actinomycetota</taxon>
        <taxon>Actinomycetes</taxon>
        <taxon>Actinomycetales</taxon>
        <taxon>Actinomycetaceae</taxon>
        <taxon>Flaviflexus</taxon>
    </lineage>
</organism>
<proteinExistence type="predicted"/>
<comment type="caution">
    <text evidence="3">The sequence shown here is derived from an EMBL/GenBank/DDBJ whole genome shotgun (WGS) entry which is preliminary data.</text>
</comment>
<keyword evidence="4" id="KW-1185">Reference proteome</keyword>
<dbReference type="Pfam" id="PF00149">
    <property type="entry name" value="Metallophos"/>
    <property type="match status" value="1"/>
</dbReference>
<evidence type="ECO:0000259" key="1">
    <source>
        <dbReference type="Pfam" id="PF00149"/>
    </source>
</evidence>
<name>A0ABS2TH61_9ACTO</name>
<feature type="domain" description="Phosphodiester glycosidase" evidence="2">
    <location>
        <begin position="237"/>
        <end position="411"/>
    </location>
</feature>
<dbReference type="SUPFAM" id="SSF56300">
    <property type="entry name" value="Metallo-dependent phosphatases"/>
    <property type="match status" value="1"/>
</dbReference>
<dbReference type="EMBL" id="JAFFJS010000006">
    <property type="protein sequence ID" value="MBM9433981.1"/>
    <property type="molecule type" value="Genomic_DNA"/>
</dbReference>
<dbReference type="GO" id="GO:0016798">
    <property type="term" value="F:hydrolase activity, acting on glycosyl bonds"/>
    <property type="evidence" value="ECO:0007669"/>
    <property type="project" value="UniProtKB-KW"/>
</dbReference>